<proteinExistence type="predicted"/>
<name>A0A4S8I1B9_9BACT</name>
<keyword evidence="3" id="KW-1185">Reference proteome</keyword>
<dbReference type="RefSeq" id="WP_136576421.1">
    <property type="nucleotide sequence ID" value="NZ_STFF01000001.1"/>
</dbReference>
<protein>
    <submittedName>
        <fullName evidence="2">NIPSNAP family containing protein</fullName>
    </submittedName>
</protein>
<dbReference type="OrthoDB" id="192769at2"/>
<dbReference type="Proteomes" id="UP000306918">
    <property type="component" value="Unassembled WGS sequence"/>
</dbReference>
<gene>
    <name evidence="2" type="ORF">FAM09_07475</name>
</gene>
<evidence type="ECO:0000313" key="2">
    <source>
        <dbReference type="EMBL" id="THU41933.1"/>
    </source>
</evidence>
<dbReference type="InterPro" id="IPR011008">
    <property type="entry name" value="Dimeric_a/b-barrel"/>
</dbReference>
<reference evidence="2 3" key="1">
    <citation type="submission" date="2019-04" db="EMBL/GenBank/DDBJ databases">
        <title>Niastella caeni sp. nov., isolated from activated sludge.</title>
        <authorList>
            <person name="Sheng M."/>
        </authorList>
    </citation>
    <scope>NUCLEOTIDE SEQUENCE [LARGE SCALE GENOMIC DNA]</scope>
    <source>
        <strain evidence="2 3">HX-2-15</strain>
    </source>
</reference>
<evidence type="ECO:0000259" key="1">
    <source>
        <dbReference type="Pfam" id="PF07978"/>
    </source>
</evidence>
<comment type="caution">
    <text evidence="2">The sequence shown here is derived from an EMBL/GenBank/DDBJ whole genome shotgun (WGS) entry which is preliminary data.</text>
</comment>
<dbReference type="Pfam" id="PF07978">
    <property type="entry name" value="NIPSNAP"/>
    <property type="match status" value="1"/>
</dbReference>
<dbReference type="AlphaFoldDB" id="A0A4S8I1B9"/>
<feature type="domain" description="NIPSNAP" evidence="1">
    <location>
        <begin position="155"/>
        <end position="258"/>
    </location>
</feature>
<dbReference type="InterPro" id="IPR012577">
    <property type="entry name" value="NIPSNAP"/>
</dbReference>
<sequence>MRRRKFIEHAAMASSAVLLGQTAIADSGKAVKKELYEWREYEFKFRGNQNLLHDYLEKSLIPALNKFGVKTVGVFKEISKTEPVKVYVLIAYPSFEEYLSINTNIKKDHDFIKSSAAWNQVPAEKPVYNRISTSLLLAFDGLPSVKVPAKESRIFELRTYEGYNEDAVSRKIKMFNEEEFPIFYKTKLTPVFFGEAIAGANLPCLTYMITFKNMEERDKNWEAFLADADWKRISADTKYANTVSNIRRVFLEPLPYSQV</sequence>
<organism evidence="2 3">
    <name type="scientific">Niastella caeni</name>
    <dbReference type="NCBI Taxonomy" id="2569763"/>
    <lineage>
        <taxon>Bacteria</taxon>
        <taxon>Pseudomonadati</taxon>
        <taxon>Bacteroidota</taxon>
        <taxon>Chitinophagia</taxon>
        <taxon>Chitinophagales</taxon>
        <taxon>Chitinophagaceae</taxon>
        <taxon>Niastella</taxon>
    </lineage>
</organism>
<accession>A0A4S8I1B9</accession>
<dbReference type="SUPFAM" id="SSF54909">
    <property type="entry name" value="Dimeric alpha+beta barrel"/>
    <property type="match status" value="2"/>
</dbReference>
<evidence type="ECO:0000313" key="3">
    <source>
        <dbReference type="Proteomes" id="UP000306918"/>
    </source>
</evidence>
<dbReference type="Gene3D" id="3.30.70.100">
    <property type="match status" value="2"/>
</dbReference>
<dbReference type="EMBL" id="STFF01000001">
    <property type="protein sequence ID" value="THU41933.1"/>
    <property type="molecule type" value="Genomic_DNA"/>
</dbReference>